<keyword evidence="4" id="KW-1185">Reference proteome</keyword>
<feature type="region of interest" description="Disordered" evidence="1">
    <location>
        <begin position="1"/>
        <end position="21"/>
    </location>
</feature>
<evidence type="ECO:0000256" key="1">
    <source>
        <dbReference type="SAM" id="MobiDB-lite"/>
    </source>
</evidence>
<proteinExistence type="predicted"/>
<evidence type="ECO:0000313" key="4">
    <source>
        <dbReference type="Proteomes" id="UP000198290"/>
    </source>
</evidence>
<evidence type="ECO:0008006" key="5">
    <source>
        <dbReference type="Google" id="ProtNLM"/>
    </source>
</evidence>
<feature type="chain" id="PRO_5018133044" description="Lipoprotein" evidence="2">
    <location>
        <begin position="39"/>
        <end position="194"/>
    </location>
</feature>
<feature type="signal peptide" evidence="2">
    <location>
        <begin position="1"/>
        <end position="38"/>
    </location>
</feature>
<dbReference type="RefSeq" id="WP_167467151.1">
    <property type="nucleotide sequence ID" value="NZ_AP018823.1"/>
</dbReference>
<reference evidence="4" key="3">
    <citation type="journal article" date="2017" name="Plant Physiol. Biochem.">
        <title>Differential oxidative and antioxidative response of duckweed Lemna minor toward plant growth promoting/inhibiting bacteria.</title>
        <authorList>
            <person name="Ishizawa H."/>
            <person name="Kuroda M."/>
            <person name="Morikawa M."/>
            <person name="Ike M."/>
        </authorList>
    </citation>
    <scope>NUCLEOTIDE SEQUENCE [LARGE SCALE GENOMIC DNA]</scope>
    <source>
        <strain evidence="4">H3</strain>
    </source>
</reference>
<name>A0A3G9GMI4_9NEIS</name>
<evidence type="ECO:0000256" key="2">
    <source>
        <dbReference type="SAM" id="SignalP"/>
    </source>
</evidence>
<dbReference type="AlphaFoldDB" id="A0A3G9GMI4"/>
<dbReference type="EMBL" id="AP018823">
    <property type="protein sequence ID" value="BBF87082.1"/>
    <property type="molecule type" value="Genomic_DNA"/>
</dbReference>
<accession>A0A3G9GMI4</accession>
<evidence type="ECO:0000313" key="3">
    <source>
        <dbReference type="EMBL" id="BBF87082.1"/>
    </source>
</evidence>
<dbReference type="KEGG" id="amah:DLM_3494"/>
<dbReference type="Pfam" id="PF11745">
    <property type="entry name" value="DUF3304"/>
    <property type="match status" value="1"/>
</dbReference>
<feature type="compositionally biased region" description="Polar residues" evidence="1">
    <location>
        <begin position="1"/>
        <end position="13"/>
    </location>
</feature>
<dbReference type="InterPro" id="IPR021733">
    <property type="entry name" value="DUF3304"/>
</dbReference>
<protein>
    <recommendedName>
        <fullName evidence="5">Lipoprotein</fullName>
    </recommendedName>
</protein>
<gene>
    <name evidence="3" type="ORF">DLM_3494</name>
</gene>
<sequence>MSQHTVNPHSTIQPRPPPPRRRRRLLASCLLALLTACAGSSSSFSLIGAPVRVYDLTGKIYTILDAEFDFIGRTGAPGAGGEVCCASLPKKWYPGMIATVRWLKDPDACLDCAPNIDKEKKKFKEYMKKKEATYQRLSAQVELLPYTRTCGVTLVFLPCDQVRVTIDCDQEGPLVSQWRQQAAAMKGKSCPNTP</sequence>
<organism evidence="3 4">
    <name type="scientific">Aquitalea magnusonii</name>
    <dbReference type="NCBI Taxonomy" id="332411"/>
    <lineage>
        <taxon>Bacteria</taxon>
        <taxon>Pseudomonadati</taxon>
        <taxon>Pseudomonadota</taxon>
        <taxon>Betaproteobacteria</taxon>
        <taxon>Neisseriales</taxon>
        <taxon>Chromobacteriaceae</taxon>
        <taxon>Aquitalea</taxon>
    </lineage>
</organism>
<reference evidence="4" key="1">
    <citation type="journal article" date="2017" name="Biotechnol. Biofuels">
        <title>Evaluation of environmental bacterial communities as a factor affecting the growth of duckweed Lemna minor.</title>
        <authorList>
            <person name="Ishizawa H."/>
            <person name="Kuroda M."/>
            <person name="Morikawa M."/>
            <person name="Ike M."/>
        </authorList>
    </citation>
    <scope>NUCLEOTIDE SEQUENCE [LARGE SCALE GENOMIC DNA]</scope>
    <source>
        <strain evidence="4">H3</strain>
    </source>
</reference>
<keyword evidence="2" id="KW-0732">Signal</keyword>
<reference evidence="3 4" key="2">
    <citation type="journal article" date="2017" name="Genome Announc.">
        <title>Draft genome sequence of Aquitalea magnusonii strain H3, a plant growth-promoting bacterium of duckweed Lemna minor.</title>
        <authorList>
            <person name="Ishizawa H."/>
            <person name="Kuroda M."/>
            <person name="Ike M."/>
        </authorList>
    </citation>
    <scope>NUCLEOTIDE SEQUENCE [LARGE SCALE GENOMIC DNA]</scope>
    <source>
        <strain evidence="3 4">H3</strain>
    </source>
</reference>
<dbReference type="Proteomes" id="UP000198290">
    <property type="component" value="Chromosome"/>
</dbReference>